<evidence type="ECO:0000256" key="2">
    <source>
        <dbReference type="ARBA" id="ARBA00023145"/>
    </source>
</evidence>
<dbReference type="Pfam" id="PF08246">
    <property type="entry name" value="Inhibitor_I29"/>
    <property type="match status" value="1"/>
</dbReference>
<dbReference type="InterPro" id="IPR000169">
    <property type="entry name" value="Pept_cys_AS"/>
</dbReference>
<keyword evidence="3" id="KW-1015">Disulfide bond</keyword>
<dbReference type="AlphaFoldDB" id="A0A9W7E7G2"/>
<dbReference type="CDD" id="cd02248">
    <property type="entry name" value="Peptidase_C1A"/>
    <property type="match status" value="1"/>
</dbReference>
<feature type="domain" description="Cathepsin propeptide inhibitor" evidence="6">
    <location>
        <begin position="226"/>
        <end position="286"/>
    </location>
</feature>
<evidence type="ECO:0000259" key="6">
    <source>
        <dbReference type="SMART" id="SM00848"/>
    </source>
</evidence>
<evidence type="ECO:0000259" key="5">
    <source>
        <dbReference type="SMART" id="SM00645"/>
    </source>
</evidence>
<sequence>MASMDADTLALAALLQKSKNAQSTPSSEMESVKAMLENILAEQRRTNERLDSLQRRIEKDSGDSDALEQLSRNKEAMMATLTSKVGTLDRRIEMTEEALGKMIKTACIMIKGSEDKVVGALGDFKKTIGRENQAVKKTIEEQLKKVEKVVGGLDGRLGGVRDDIISKVAAVKAEVDVCGYFAREIKKMKFATAAIFATLATATVAHKHPHKKLRKRDAVRSHRKQFKDFMNKHGKVYQTQDEHEHRFSVFSKNLLSFDSLNADLVAKGKDAIHGVTQFTDMERSEFEEQYLGAYYTAADFPNLETITHFPEGRLDSTRGKYQLSDDGLMTDVKDQMQCGSCWAFAATETLETAWAKAGNDLVSLSPQQIVSCDVGNGDYGCSGGMPSSAFEYVFAAGGIASEADYPYTSGGGATGTCTSPLPAAAATASSSAAWAYAQDACMPGSSECAEDSDAIASAIKSYGGIAIAIDASAFFSYTGGIMTADSCSSDPSSLDHAIQIVGYNADENYWIVRNSWNTSWGEDGLVRMEMGTNTCGLANIAALITSL</sequence>
<comment type="similarity">
    <text evidence="1">Belongs to the peptidase C1 family.</text>
</comment>
<gene>
    <name evidence="7" type="ORF">TrRE_jg13090</name>
</gene>
<dbReference type="InterPro" id="IPR025661">
    <property type="entry name" value="Pept_asp_AS"/>
</dbReference>
<dbReference type="InterPro" id="IPR039417">
    <property type="entry name" value="Peptidase_C1A_papain-like"/>
</dbReference>
<dbReference type="Gene3D" id="3.90.70.10">
    <property type="entry name" value="Cysteine proteinases"/>
    <property type="match status" value="1"/>
</dbReference>
<dbReference type="PANTHER" id="PTHR12411">
    <property type="entry name" value="CYSTEINE PROTEASE FAMILY C1-RELATED"/>
    <property type="match status" value="1"/>
</dbReference>
<dbReference type="SMART" id="SM00848">
    <property type="entry name" value="Inhibitor_I29"/>
    <property type="match status" value="1"/>
</dbReference>
<dbReference type="PRINTS" id="PR00705">
    <property type="entry name" value="PAPAIN"/>
</dbReference>
<evidence type="ECO:0000256" key="3">
    <source>
        <dbReference type="ARBA" id="ARBA00023157"/>
    </source>
</evidence>
<evidence type="ECO:0000313" key="7">
    <source>
        <dbReference type="EMBL" id="GMH71164.1"/>
    </source>
</evidence>
<dbReference type="InterPro" id="IPR013128">
    <property type="entry name" value="Peptidase_C1A"/>
</dbReference>
<keyword evidence="8" id="KW-1185">Reference proteome</keyword>
<keyword evidence="4" id="KW-0175">Coiled coil</keyword>
<dbReference type="GO" id="GO:0006508">
    <property type="term" value="P:proteolysis"/>
    <property type="evidence" value="ECO:0007669"/>
    <property type="project" value="InterPro"/>
</dbReference>
<dbReference type="Proteomes" id="UP001165082">
    <property type="component" value="Unassembled WGS sequence"/>
</dbReference>
<evidence type="ECO:0000313" key="8">
    <source>
        <dbReference type="Proteomes" id="UP001165082"/>
    </source>
</evidence>
<keyword evidence="2" id="KW-0865">Zymogen</keyword>
<dbReference type="InterPro" id="IPR025660">
    <property type="entry name" value="Pept_his_AS"/>
</dbReference>
<evidence type="ECO:0000256" key="4">
    <source>
        <dbReference type="SAM" id="Coils"/>
    </source>
</evidence>
<dbReference type="SUPFAM" id="SSF54001">
    <property type="entry name" value="Cysteine proteinases"/>
    <property type="match status" value="1"/>
</dbReference>
<dbReference type="GO" id="GO:0008234">
    <property type="term" value="F:cysteine-type peptidase activity"/>
    <property type="evidence" value="ECO:0007669"/>
    <property type="project" value="InterPro"/>
</dbReference>
<dbReference type="InterPro" id="IPR013201">
    <property type="entry name" value="Prot_inhib_I29"/>
</dbReference>
<protein>
    <submittedName>
        <fullName evidence="7">Uncharacterized protein</fullName>
    </submittedName>
</protein>
<organism evidence="7 8">
    <name type="scientific">Triparma retinervis</name>
    <dbReference type="NCBI Taxonomy" id="2557542"/>
    <lineage>
        <taxon>Eukaryota</taxon>
        <taxon>Sar</taxon>
        <taxon>Stramenopiles</taxon>
        <taxon>Ochrophyta</taxon>
        <taxon>Bolidophyceae</taxon>
        <taxon>Parmales</taxon>
        <taxon>Triparmaceae</taxon>
        <taxon>Triparma</taxon>
    </lineage>
</organism>
<dbReference type="PROSITE" id="PS00640">
    <property type="entry name" value="THIOL_PROTEASE_ASN"/>
    <property type="match status" value="1"/>
</dbReference>
<dbReference type="OrthoDB" id="387093at2759"/>
<dbReference type="InterPro" id="IPR038765">
    <property type="entry name" value="Papain-like_cys_pep_sf"/>
</dbReference>
<proteinExistence type="inferred from homology"/>
<reference evidence="7" key="1">
    <citation type="submission" date="2022-07" db="EMBL/GenBank/DDBJ databases">
        <title>Genome analysis of Parmales, a sister group of diatoms, reveals the evolutionary specialization of diatoms from phago-mixotrophs to photoautotrophs.</title>
        <authorList>
            <person name="Ban H."/>
            <person name="Sato S."/>
            <person name="Yoshikawa S."/>
            <person name="Kazumasa Y."/>
            <person name="Nakamura Y."/>
            <person name="Ichinomiya M."/>
            <person name="Saitoh K."/>
            <person name="Sato N."/>
            <person name="Blanc-Mathieu R."/>
            <person name="Endo H."/>
            <person name="Kuwata A."/>
            <person name="Ogata H."/>
        </authorList>
    </citation>
    <scope>NUCLEOTIDE SEQUENCE</scope>
</reference>
<dbReference type="InterPro" id="IPR000668">
    <property type="entry name" value="Peptidase_C1A_C"/>
</dbReference>
<evidence type="ECO:0000256" key="1">
    <source>
        <dbReference type="ARBA" id="ARBA00008455"/>
    </source>
</evidence>
<name>A0A9W7E7G2_9STRA</name>
<dbReference type="EMBL" id="BRXZ01002835">
    <property type="protein sequence ID" value="GMH71164.1"/>
    <property type="molecule type" value="Genomic_DNA"/>
</dbReference>
<dbReference type="SMART" id="SM00645">
    <property type="entry name" value="Pept_C1"/>
    <property type="match status" value="1"/>
</dbReference>
<feature type="domain" description="Peptidase C1A papain C-terminal" evidence="5">
    <location>
        <begin position="323"/>
        <end position="545"/>
    </location>
</feature>
<dbReference type="PROSITE" id="PS00139">
    <property type="entry name" value="THIOL_PROTEASE_CYS"/>
    <property type="match status" value="1"/>
</dbReference>
<dbReference type="PROSITE" id="PS00639">
    <property type="entry name" value="THIOL_PROTEASE_HIS"/>
    <property type="match status" value="1"/>
</dbReference>
<accession>A0A9W7E7G2</accession>
<feature type="coiled-coil region" evidence="4">
    <location>
        <begin position="36"/>
        <end position="70"/>
    </location>
</feature>
<comment type="caution">
    <text evidence="7">The sequence shown here is derived from an EMBL/GenBank/DDBJ whole genome shotgun (WGS) entry which is preliminary data.</text>
</comment>
<dbReference type="Pfam" id="PF00112">
    <property type="entry name" value="Peptidase_C1"/>
    <property type="match status" value="1"/>
</dbReference>